<keyword evidence="6 13" id="KW-0732">Signal</keyword>
<evidence type="ECO:0000256" key="8">
    <source>
        <dbReference type="ARBA" id="ARBA00023136"/>
    </source>
</evidence>
<evidence type="ECO:0000256" key="9">
    <source>
        <dbReference type="ARBA" id="ARBA00023170"/>
    </source>
</evidence>
<protein>
    <submittedName>
        <fullName evidence="16">Heme/hemoglobin uptake receptor PhuR</fullName>
    </submittedName>
</protein>
<sequence>MKVSYLYLAVVTALSTVIPLAVAEEDKVIDLSPVRVQGEYIGQDYDESVSSVIIIDRDALNKSAATDLKSLVRYLPGVSVAKDAQKGVSQGLRIRGIDFNRITMSIDGDRLPEGQAWGHGSSYNAGRDFVEFDTLKHVDIMKEPNSAKHGSDTLAGAANFRTYDPEDFVNAEKPFHIGLKQGYVSANRENKTTISTAGFKNNFSWLVIGTDTKYHETKNRGEVDGFGSKRTKPNPLDAEGQNILGKLAWSNERHRLSIMAEEYKNNLTVDQMHSRSESHIYDNTLKIKRNRYAIDYKLNLESAIFNEMNVRLYQNKLNNIDGIRNRFGGPLAKTTHTLKDFKVNIIGVRADFDKHVVLGGLDHDFMWGIDLRRTKTSRLEDINNSKDKQRKDFPDAVAKDIGFYLQDNISWGDGWKLSIGANIDHHTMDSSPDDIFLQYGKDHFTGNIDPKYLITQKYSDTTITPKINLSKALLDNNAEIFIGYSEGVRHPSYENLGTFNHGGTHIVPNPDLKKESSRNYMAGLLYDDGWTNFSANAYLSQYNNFIRSESFADSAGQRYTMPMNVKRINIHGVEANFKQNITDHWVIHGSAAWAKSKNRATGKELESDPFDKNRLAVDPFTYTVGVSYAQENWGASLDWKHVNAKKRQYKEQWGDFYTMNAPKYNLVDLTAWWKLDKDIEITGGIYNLTNQKYWDGIDLQDEKAQDMWVKWYDHLDRWTQPGRSFAINVKISL</sequence>
<dbReference type="Gene3D" id="2.170.130.10">
    <property type="entry name" value="TonB-dependent receptor, plug domain"/>
    <property type="match status" value="1"/>
</dbReference>
<proteinExistence type="inferred from homology"/>
<dbReference type="PANTHER" id="PTHR30069:SF29">
    <property type="entry name" value="HEMOGLOBIN AND HEMOGLOBIN-HAPTOGLOBIN-BINDING PROTEIN 1-RELATED"/>
    <property type="match status" value="1"/>
</dbReference>
<feature type="domain" description="TonB-dependent receptor-like beta-barrel" evidence="14">
    <location>
        <begin position="272"/>
        <end position="688"/>
    </location>
</feature>
<evidence type="ECO:0000256" key="6">
    <source>
        <dbReference type="ARBA" id="ARBA00022729"/>
    </source>
</evidence>
<dbReference type="Pfam" id="PF00593">
    <property type="entry name" value="TonB_dep_Rec_b-barrel"/>
    <property type="match status" value="1"/>
</dbReference>
<accession>A0ABP9MKG8</accession>
<comment type="subcellular location">
    <subcellularLocation>
        <location evidence="1 11">Cell outer membrane</location>
        <topology evidence="1 11">Multi-pass membrane protein</topology>
    </subcellularLocation>
</comment>
<feature type="signal peptide" evidence="13">
    <location>
        <begin position="1"/>
        <end position="23"/>
    </location>
</feature>
<evidence type="ECO:0000256" key="3">
    <source>
        <dbReference type="ARBA" id="ARBA00022448"/>
    </source>
</evidence>
<evidence type="ECO:0000256" key="5">
    <source>
        <dbReference type="ARBA" id="ARBA00022692"/>
    </source>
</evidence>
<dbReference type="NCBIfam" id="TIGR01786">
    <property type="entry name" value="TonB-hemlactrns"/>
    <property type="match status" value="1"/>
</dbReference>
<dbReference type="Gene3D" id="2.40.170.20">
    <property type="entry name" value="TonB-dependent receptor, beta-barrel domain"/>
    <property type="match status" value="1"/>
</dbReference>
<dbReference type="InterPro" id="IPR010949">
    <property type="entry name" value="TonB_Hb/transfer/lactofer_rcpt"/>
</dbReference>
<name>A0ABP9MKG8_9GAMM</name>
<dbReference type="InterPro" id="IPR000531">
    <property type="entry name" value="Beta-barrel_TonB"/>
</dbReference>
<dbReference type="SUPFAM" id="SSF56935">
    <property type="entry name" value="Porins"/>
    <property type="match status" value="1"/>
</dbReference>
<evidence type="ECO:0000313" key="17">
    <source>
        <dbReference type="Proteomes" id="UP001500631"/>
    </source>
</evidence>
<dbReference type="PANTHER" id="PTHR30069">
    <property type="entry name" value="TONB-DEPENDENT OUTER MEMBRANE RECEPTOR"/>
    <property type="match status" value="1"/>
</dbReference>
<comment type="caution">
    <text evidence="16">The sequence shown here is derived from an EMBL/GenBank/DDBJ whole genome shotgun (WGS) entry which is preliminary data.</text>
</comment>
<dbReference type="InterPro" id="IPR039426">
    <property type="entry name" value="TonB-dep_rcpt-like"/>
</dbReference>
<keyword evidence="7 12" id="KW-0798">TonB box</keyword>
<dbReference type="InterPro" id="IPR036942">
    <property type="entry name" value="Beta-barrel_TonB_sf"/>
</dbReference>
<evidence type="ECO:0000256" key="13">
    <source>
        <dbReference type="SAM" id="SignalP"/>
    </source>
</evidence>
<keyword evidence="3 11" id="KW-0813">Transport</keyword>
<evidence type="ECO:0000256" key="11">
    <source>
        <dbReference type="PROSITE-ProRule" id="PRU01360"/>
    </source>
</evidence>
<comment type="similarity">
    <text evidence="2">Belongs to the TonB-dependent receptor family. Hemoglobin/haptoglobin binding protein subfamily.</text>
</comment>
<feature type="domain" description="TonB-dependent receptor plug" evidence="15">
    <location>
        <begin position="47"/>
        <end position="157"/>
    </location>
</feature>
<evidence type="ECO:0000313" key="16">
    <source>
        <dbReference type="EMBL" id="GAA5098104.1"/>
    </source>
</evidence>
<keyword evidence="4 11" id="KW-1134">Transmembrane beta strand</keyword>
<evidence type="ECO:0000256" key="2">
    <source>
        <dbReference type="ARBA" id="ARBA00008143"/>
    </source>
</evidence>
<dbReference type="CDD" id="cd01347">
    <property type="entry name" value="ligand_gated_channel"/>
    <property type="match status" value="1"/>
</dbReference>
<dbReference type="RefSeq" id="WP_077925168.1">
    <property type="nucleotide sequence ID" value="NZ_BAABKE010000003.1"/>
</dbReference>
<evidence type="ECO:0000256" key="10">
    <source>
        <dbReference type="ARBA" id="ARBA00023237"/>
    </source>
</evidence>
<dbReference type="Pfam" id="PF07715">
    <property type="entry name" value="Plug"/>
    <property type="match status" value="1"/>
</dbReference>
<keyword evidence="5 11" id="KW-0812">Transmembrane</keyword>
<evidence type="ECO:0000259" key="14">
    <source>
        <dbReference type="Pfam" id="PF00593"/>
    </source>
</evidence>
<evidence type="ECO:0000256" key="1">
    <source>
        <dbReference type="ARBA" id="ARBA00004571"/>
    </source>
</evidence>
<evidence type="ECO:0000259" key="15">
    <source>
        <dbReference type="Pfam" id="PF07715"/>
    </source>
</evidence>
<keyword evidence="10 11" id="KW-0998">Cell outer membrane</keyword>
<dbReference type="Proteomes" id="UP001500631">
    <property type="component" value="Unassembled WGS sequence"/>
</dbReference>
<keyword evidence="17" id="KW-1185">Reference proteome</keyword>
<organism evidence="16 17">
    <name type="scientific">Wohlfahrtiimonas larvae</name>
    <dbReference type="NCBI Taxonomy" id="1157986"/>
    <lineage>
        <taxon>Bacteria</taxon>
        <taxon>Pseudomonadati</taxon>
        <taxon>Pseudomonadota</taxon>
        <taxon>Gammaproteobacteria</taxon>
        <taxon>Cardiobacteriales</taxon>
        <taxon>Ignatzschineriaceae</taxon>
        <taxon>Wohlfahrtiimonas</taxon>
    </lineage>
</organism>
<keyword evidence="9 16" id="KW-0675">Receptor</keyword>
<feature type="chain" id="PRO_5046654687" evidence="13">
    <location>
        <begin position="24"/>
        <end position="733"/>
    </location>
</feature>
<keyword evidence="8 11" id="KW-0472">Membrane</keyword>
<reference evidence="17" key="1">
    <citation type="journal article" date="2019" name="Int. J. Syst. Evol. Microbiol.">
        <title>The Global Catalogue of Microorganisms (GCM) 10K type strain sequencing project: providing services to taxonomists for standard genome sequencing and annotation.</title>
        <authorList>
            <consortium name="The Broad Institute Genomics Platform"/>
            <consortium name="The Broad Institute Genome Sequencing Center for Infectious Disease"/>
            <person name="Wu L."/>
            <person name="Ma J."/>
        </authorList>
    </citation>
    <scope>NUCLEOTIDE SEQUENCE [LARGE SCALE GENOMIC DNA]</scope>
    <source>
        <strain evidence="17">JCM 18424</strain>
    </source>
</reference>
<gene>
    <name evidence="16" type="primary">phuR_1</name>
    <name evidence="16" type="ORF">GCM10023338_10190</name>
</gene>
<dbReference type="InterPro" id="IPR037066">
    <property type="entry name" value="Plug_dom_sf"/>
</dbReference>
<dbReference type="EMBL" id="BAABKE010000003">
    <property type="protein sequence ID" value="GAA5098104.1"/>
    <property type="molecule type" value="Genomic_DNA"/>
</dbReference>
<evidence type="ECO:0000256" key="7">
    <source>
        <dbReference type="ARBA" id="ARBA00023077"/>
    </source>
</evidence>
<dbReference type="PROSITE" id="PS52016">
    <property type="entry name" value="TONB_DEPENDENT_REC_3"/>
    <property type="match status" value="1"/>
</dbReference>
<evidence type="ECO:0000256" key="12">
    <source>
        <dbReference type="RuleBase" id="RU003357"/>
    </source>
</evidence>
<evidence type="ECO:0000256" key="4">
    <source>
        <dbReference type="ARBA" id="ARBA00022452"/>
    </source>
</evidence>
<dbReference type="InterPro" id="IPR012910">
    <property type="entry name" value="Plug_dom"/>
</dbReference>